<dbReference type="PANTHER" id="PTHR38103:SF1">
    <property type="entry name" value="RECOMBINATION-ASSOCIATED PROTEIN RDGC"/>
    <property type="match status" value="1"/>
</dbReference>
<dbReference type="PANTHER" id="PTHR38103">
    <property type="entry name" value="RECOMBINATION-ASSOCIATED PROTEIN RDGC"/>
    <property type="match status" value="1"/>
</dbReference>
<organism evidence="7 8">
    <name type="scientific">Ramlibacter aquaticus</name>
    <dbReference type="NCBI Taxonomy" id="2780094"/>
    <lineage>
        <taxon>Bacteria</taxon>
        <taxon>Pseudomonadati</taxon>
        <taxon>Pseudomonadota</taxon>
        <taxon>Betaproteobacteria</taxon>
        <taxon>Burkholderiales</taxon>
        <taxon>Comamonadaceae</taxon>
        <taxon>Ramlibacter</taxon>
    </lineage>
</organism>
<feature type="compositionally biased region" description="Low complexity" evidence="6">
    <location>
        <begin position="309"/>
        <end position="321"/>
    </location>
</feature>
<keyword evidence="8" id="KW-1185">Reference proteome</keyword>
<evidence type="ECO:0000256" key="5">
    <source>
        <dbReference type="ARBA" id="ARBA00023172"/>
    </source>
</evidence>
<comment type="subcellular location">
    <subcellularLocation>
        <location evidence="1">Cytoplasm</location>
        <location evidence="1">Nucleoid</location>
    </subcellularLocation>
</comment>
<dbReference type="NCBIfam" id="NF001464">
    <property type="entry name" value="PRK00321.1-5"/>
    <property type="match status" value="1"/>
</dbReference>
<dbReference type="EMBL" id="JADDOJ010000063">
    <property type="protein sequence ID" value="MBE7941765.1"/>
    <property type="molecule type" value="Genomic_DNA"/>
</dbReference>
<comment type="similarity">
    <text evidence="2">Belongs to the RdgC family.</text>
</comment>
<keyword evidence="5" id="KW-0233">DNA recombination</keyword>
<evidence type="ECO:0000256" key="3">
    <source>
        <dbReference type="ARBA" id="ARBA00022296"/>
    </source>
</evidence>
<dbReference type="InterPro" id="IPR007476">
    <property type="entry name" value="RdgC"/>
</dbReference>
<accession>A0ABR9SHK2</accession>
<keyword evidence="4" id="KW-0963">Cytoplasm</keyword>
<evidence type="ECO:0000313" key="7">
    <source>
        <dbReference type="EMBL" id="MBE7941765.1"/>
    </source>
</evidence>
<proteinExistence type="inferred from homology"/>
<gene>
    <name evidence="7" type="ORF">IM725_14380</name>
</gene>
<evidence type="ECO:0000256" key="2">
    <source>
        <dbReference type="ARBA" id="ARBA00008657"/>
    </source>
</evidence>
<dbReference type="Proteomes" id="UP000715965">
    <property type="component" value="Unassembled WGS sequence"/>
</dbReference>
<feature type="region of interest" description="Disordered" evidence="6">
    <location>
        <begin position="309"/>
        <end position="331"/>
    </location>
</feature>
<name>A0ABR9SHK2_9BURK</name>
<evidence type="ECO:0000256" key="6">
    <source>
        <dbReference type="SAM" id="MobiDB-lite"/>
    </source>
</evidence>
<reference evidence="7 8" key="1">
    <citation type="submission" date="2020-10" db="EMBL/GenBank/DDBJ databases">
        <title>Draft genome of Ramlibacter aquaticus LMG 30558.</title>
        <authorList>
            <person name="Props R."/>
        </authorList>
    </citation>
    <scope>NUCLEOTIDE SEQUENCE [LARGE SCALE GENOMIC DNA]</scope>
    <source>
        <strain evidence="7 8">LMG 30558</strain>
    </source>
</reference>
<dbReference type="Pfam" id="PF04381">
    <property type="entry name" value="RdgC"/>
    <property type="match status" value="1"/>
</dbReference>
<comment type="caution">
    <text evidence="7">The sequence shown here is derived from an EMBL/GenBank/DDBJ whole genome shotgun (WGS) entry which is preliminary data.</text>
</comment>
<evidence type="ECO:0000256" key="1">
    <source>
        <dbReference type="ARBA" id="ARBA00004453"/>
    </source>
</evidence>
<evidence type="ECO:0000256" key="4">
    <source>
        <dbReference type="ARBA" id="ARBA00022490"/>
    </source>
</evidence>
<dbReference type="RefSeq" id="WP_193781327.1">
    <property type="nucleotide sequence ID" value="NZ_JADDOJ010000063.1"/>
</dbReference>
<sequence length="331" mass="35741">MPFFKSIIAYRIGPDWVPPAPDALEAELQRLAFRPCEPTQELSTGWLPPRGEENGAMAEHIAGHLVLKFGLERRAVPASVVRAEVEARCKAIEAERGRKPGRKEKLDIKQEVVLTMLPRAFSKRAAHVIWIDLAQRFLVVGAGSHKAADSVVSSLVDLMADLRHVLPLALLSTQMAPGTAMAEWLRADEAPGEFGFGQDLVLKNAEKGSIRYARHPLDAEEIVQHLDEGMVVTEMALSWDGKLGFVLNDGLALRKLDFMDVKTDLGEKEKGFDADVAIATGELSRLLPALLEALGGEMMPGAAPAAVAPAQAAQSGDAEAPPWDEPVAAQA</sequence>
<protein>
    <recommendedName>
        <fullName evidence="3">Recombination-associated protein RdgC</fullName>
    </recommendedName>
</protein>
<evidence type="ECO:0000313" key="8">
    <source>
        <dbReference type="Proteomes" id="UP000715965"/>
    </source>
</evidence>